<sequence>MDPKFFSVVVNGFAGALVSVCKSMGVDITLDKAAITSEVSVSGSRAAALVGFVASKARGTVAIMVDEASFNEIVSAMSGGAITPKLGDALSMSVLGELANMASGQAFIKLNEMGSVDLTPPQLLVGERIRSIPSAGDSTRYFTLPFRLKDGGTLYMVLAIS</sequence>
<evidence type="ECO:0000256" key="1">
    <source>
        <dbReference type="ARBA" id="ARBA00022500"/>
    </source>
</evidence>
<accession>A0A1H3H839</accession>
<protein>
    <submittedName>
        <fullName evidence="3">Chemotaxis protein CheX</fullName>
    </submittedName>
</protein>
<dbReference type="InterPro" id="IPR028976">
    <property type="entry name" value="CheC-like_sf"/>
</dbReference>
<organism evidence="3 4">
    <name type="scientific">Acetomicrobium thermoterrenum DSM 13490</name>
    <dbReference type="NCBI Taxonomy" id="1120987"/>
    <lineage>
        <taxon>Bacteria</taxon>
        <taxon>Thermotogati</taxon>
        <taxon>Synergistota</taxon>
        <taxon>Synergistia</taxon>
        <taxon>Synergistales</taxon>
        <taxon>Acetomicrobiaceae</taxon>
        <taxon>Acetomicrobium</taxon>
    </lineage>
</organism>
<dbReference type="CDD" id="cd17906">
    <property type="entry name" value="CheX"/>
    <property type="match status" value="1"/>
</dbReference>
<dbReference type="Gene3D" id="3.40.1550.10">
    <property type="entry name" value="CheC-like"/>
    <property type="match status" value="1"/>
</dbReference>
<evidence type="ECO:0000259" key="2">
    <source>
        <dbReference type="Pfam" id="PF13690"/>
    </source>
</evidence>
<dbReference type="EMBL" id="FNPD01000012">
    <property type="protein sequence ID" value="SDY10944.1"/>
    <property type="molecule type" value="Genomic_DNA"/>
</dbReference>
<gene>
    <name evidence="3" type="ORF">SAMN03080603_01790</name>
</gene>
<evidence type="ECO:0000313" key="3">
    <source>
        <dbReference type="EMBL" id="SDY10944.1"/>
    </source>
</evidence>
<dbReference type="GO" id="GO:0006935">
    <property type="term" value="P:chemotaxis"/>
    <property type="evidence" value="ECO:0007669"/>
    <property type="project" value="UniProtKB-KW"/>
</dbReference>
<dbReference type="SUPFAM" id="SSF103039">
    <property type="entry name" value="CheC-like"/>
    <property type="match status" value="1"/>
</dbReference>
<dbReference type="InterPro" id="IPR028051">
    <property type="entry name" value="CheX-like_dom"/>
</dbReference>
<dbReference type="Pfam" id="PF13690">
    <property type="entry name" value="CheX"/>
    <property type="match status" value="1"/>
</dbReference>
<feature type="domain" description="Chemotaxis phosphatase CheX-like" evidence="2">
    <location>
        <begin position="48"/>
        <end position="130"/>
    </location>
</feature>
<name>A0A1H3H839_9BACT</name>
<evidence type="ECO:0000313" key="4">
    <source>
        <dbReference type="Proteomes" id="UP000199266"/>
    </source>
</evidence>
<proteinExistence type="predicted"/>
<keyword evidence="1" id="KW-0145">Chemotaxis</keyword>
<keyword evidence="4" id="KW-1185">Reference proteome</keyword>
<dbReference type="Proteomes" id="UP000199266">
    <property type="component" value="Unassembled WGS sequence"/>
</dbReference>
<reference evidence="4" key="1">
    <citation type="submission" date="2016-10" db="EMBL/GenBank/DDBJ databases">
        <authorList>
            <person name="Varghese N."/>
            <person name="Submissions S."/>
        </authorList>
    </citation>
    <scope>NUCLEOTIDE SEQUENCE [LARGE SCALE GENOMIC DNA]</scope>
    <source>
        <strain evidence="4">DSM 13490</strain>
    </source>
</reference>
<dbReference type="AlphaFoldDB" id="A0A1H3H839"/>
<dbReference type="RefSeq" id="WP_091462199.1">
    <property type="nucleotide sequence ID" value="NZ_FNPD01000012.1"/>
</dbReference>